<feature type="compositionally biased region" description="Basic and acidic residues" evidence="4">
    <location>
        <begin position="725"/>
        <end position="735"/>
    </location>
</feature>
<keyword evidence="2" id="KW-0813">Transport</keyword>
<proteinExistence type="inferred from homology"/>
<comment type="caution">
    <text evidence="6">The sequence shown here is derived from an EMBL/GenBank/DDBJ whole genome shotgun (WGS) entry which is preliminary data.</text>
</comment>
<keyword evidence="3" id="KW-0268">Exocytosis</keyword>
<organism evidence="6 7">
    <name type="scientific">Platanthera zijinensis</name>
    <dbReference type="NCBI Taxonomy" id="2320716"/>
    <lineage>
        <taxon>Eukaryota</taxon>
        <taxon>Viridiplantae</taxon>
        <taxon>Streptophyta</taxon>
        <taxon>Embryophyta</taxon>
        <taxon>Tracheophyta</taxon>
        <taxon>Spermatophyta</taxon>
        <taxon>Magnoliopsida</taxon>
        <taxon>Liliopsida</taxon>
        <taxon>Asparagales</taxon>
        <taxon>Orchidaceae</taxon>
        <taxon>Orchidoideae</taxon>
        <taxon>Orchideae</taxon>
        <taxon>Orchidinae</taxon>
        <taxon>Platanthera</taxon>
    </lineage>
</organism>
<feature type="domain" description="Exocyst component Exo84 C-terminal" evidence="5">
    <location>
        <begin position="139"/>
        <end position="342"/>
    </location>
</feature>
<dbReference type="InterPro" id="IPR016159">
    <property type="entry name" value="Cullin_repeat-like_dom_sf"/>
</dbReference>
<evidence type="ECO:0000256" key="2">
    <source>
        <dbReference type="ARBA" id="ARBA00022448"/>
    </source>
</evidence>
<dbReference type="GO" id="GO:0000145">
    <property type="term" value="C:exocyst"/>
    <property type="evidence" value="ECO:0007669"/>
    <property type="project" value="InterPro"/>
</dbReference>
<evidence type="ECO:0000256" key="4">
    <source>
        <dbReference type="SAM" id="MobiDB-lite"/>
    </source>
</evidence>
<evidence type="ECO:0000259" key="5">
    <source>
        <dbReference type="Pfam" id="PF16528"/>
    </source>
</evidence>
<dbReference type="AlphaFoldDB" id="A0AAP0BH34"/>
<sequence length="778" mass="87188">MDSSEEEDDFSTHEYITPQTCITAIYQSKTEKDIRRICTELLDLKDAIENLRGNVHSKYLGFLRISEEVIEMEQELIDLQKHVSVQGVLVQDLMSGVCRELEIWTECQGEDHDGENDLELSEIDELLNYKMEDPRVKFLETVDIFLAEHKIEEVLLLLDAEEKNNPELTSLAENPSNESISHKEAFLERKEMLKDLLVSICEQPSVHVADLRKALSGLVKLGKITVAHQQLLKAYGYYLQKKIEDFLPSCSGYTQTFAARLSQFVFSAIHLAAKESASLFGDVPVNTNRIVQWAEYEIESLVHLVRENSPPAETHSALRSVSICVDAGLQHCSILEKQGLKFSKLLMVLIRPQIEEVLDMNFRRARKKIVDLGGNDDISFPSSQPGSPTAIVTSSTSLFINSGRRFMCFVDEILGQLTPKFILHYGGTILNKLLQLFDKYVDALIKALPGTSEDDNVLEHKDSISFKAETDAEQLALLGTAFTVADELLPMAVTSILSPQTGIKDDGGAPSGSIAPVSIGAVEYKDWRRHLQHSLDKLRDNFCRLYVLTFIYSREGKARMDARMYLEAKGDDLFWDSDPLPSLPFQALFARLQQLASVAGDILLGKEKLQKNLLSRLTETVIMWLSEEQEFWDVFEDETVQLQPFGLQQLILDMHFIAEITVCGGYSSRNIHQLVSVIITRAIGTFSERGIDPQNALPEDEWFADTAKAAISKLLLGTSASESSEMEHDDEHMLLLDEISDAEKTPSSPSSTTDSSESFASANMGEIESPVFLSDPET</sequence>
<accession>A0AAP0BH34</accession>
<dbReference type="GO" id="GO:0008104">
    <property type="term" value="P:intracellular protein localization"/>
    <property type="evidence" value="ECO:0007669"/>
    <property type="project" value="TreeGrafter"/>
</dbReference>
<dbReference type="GO" id="GO:0006893">
    <property type="term" value="P:Golgi to plasma membrane transport"/>
    <property type="evidence" value="ECO:0007669"/>
    <property type="project" value="TreeGrafter"/>
</dbReference>
<evidence type="ECO:0000313" key="7">
    <source>
        <dbReference type="Proteomes" id="UP001418222"/>
    </source>
</evidence>
<dbReference type="InterPro" id="IPR032403">
    <property type="entry name" value="Exo84_C"/>
</dbReference>
<dbReference type="PANTHER" id="PTHR21426">
    <property type="entry name" value="EXOCYST COMPLEX COMPONENT 8"/>
    <property type="match status" value="1"/>
</dbReference>
<feature type="region of interest" description="Disordered" evidence="4">
    <location>
        <begin position="721"/>
        <end position="778"/>
    </location>
</feature>
<dbReference type="Pfam" id="PF16528">
    <property type="entry name" value="Exo84_C"/>
    <property type="match status" value="1"/>
</dbReference>
<comment type="similarity">
    <text evidence="1">Belongs to the EXO84 family.</text>
</comment>
<dbReference type="SUPFAM" id="SSF74788">
    <property type="entry name" value="Cullin repeat-like"/>
    <property type="match status" value="1"/>
</dbReference>
<gene>
    <name evidence="6" type="ORF">KSP39_PZI011704</name>
</gene>
<dbReference type="PANTHER" id="PTHR21426:SF2">
    <property type="entry name" value="EXOCYST COMPLEX COMPONENT EXO84C"/>
    <property type="match status" value="1"/>
</dbReference>
<dbReference type="EMBL" id="JBBWWQ010000009">
    <property type="protein sequence ID" value="KAK8938827.1"/>
    <property type="molecule type" value="Genomic_DNA"/>
</dbReference>
<dbReference type="Proteomes" id="UP001418222">
    <property type="component" value="Unassembled WGS sequence"/>
</dbReference>
<evidence type="ECO:0000256" key="3">
    <source>
        <dbReference type="ARBA" id="ARBA00022483"/>
    </source>
</evidence>
<name>A0AAP0BH34_9ASPA</name>
<dbReference type="GO" id="GO:0006887">
    <property type="term" value="P:exocytosis"/>
    <property type="evidence" value="ECO:0007669"/>
    <property type="project" value="UniProtKB-KW"/>
</dbReference>
<feature type="compositionally biased region" description="Low complexity" evidence="4">
    <location>
        <begin position="745"/>
        <end position="758"/>
    </location>
</feature>
<evidence type="ECO:0000313" key="6">
    <source>
        <dbReference type="EMBL" id="KAK8938827.1"/>
    </source>
</evidence>
<evidence type="ECO:0000256" key="1">
    <source>
        <dbReference type="ARBA" id="ARBA00007210"/>
    </source>
</evidence>
<keyword evidence="7" id="KW-1185">Reference proteome</keyword>
<dbReference type="InterPro" id="IPR033961">
    <property type="entry name" value="Exo84"/>
</dbReference>
<reference evidence="6 7" key="1">
    <citation type="journal article" date="2022" name="Nat. Plants">
        <title>Genomes of leafy and leafless Platanthera orchids illuminate the evolution of mycoheterotrophy.</title>
        <authorList>
            <person name="Li M.H."/>
            <person name="Liu K.W."/>
            <person name="Li Z."/>
            <person name="Lu H.C."/>
            <person name="Ye Q.L."/>
            <person name="Zhang D."/>
            <person name="Wang J.Y."/>
            <person name="Li Y.F."/>
            <person name="Zhong Z.M."/>
            <person name="Liu X."/>
            <person name="Yu X."/>
            <person name="Liu D.K."/>
            <person name="Tu X.D."/>
            <person name="Liu B."/>
            <person name="Hao Y."/>
            <person name="Liao X.Y."/>
            <person name="Jiang Y.T."/>
            <person name="Sun W.H."/>
            <person name="Chen J."/>
            <person name="Chen Y.Q."/>
            <person name="Ai Y."/>
            <person name="Zhai J.W."/>
            <person name="Wu S.S."/>
            <person name="Zhou Z."/>
            <person name="Hsiao Y.Y."/>
            <person name="Wu W.L."/>
            <person name="Chen Y.Y."/>
            <person name="Lin Y.F."/>
            <person name="Hsu J.L."/>
            <person name="Li C.Y."/>
            <person name="Wang Z.W."/>
            <person name="Zhao X."/>
            <person name="Zhong W.Y."/>
            <person name="Ma X.K."/>
            <person name="Ma L."/>
            <person name="Huang J."/>
            <person name="Chen G.Z."/>
            <person name="Huang M.Z."/>
            <person name="Huang L."/>
            <person name="Peng D.H."/>
            <person name="Luo Y.B."/>
            <person name="Zou S.Q."/>
            <person name="Chen S.P."/>
            <person name="Lan S."/>
            <person name="Tsai W.C."/>
            <person name="Van de Peer Y."/>
            <person name="Liu Z.J."/>
        </authorList>
    </citation>
    <scope>NUCLEOTIDE SEQUENCE [LARGE SCALE GENOMIC DNA]</scope>
    <source>
        <strain evidence="6">Lor287</strain>
    </source>
</reference>
<protein>
    <recommendedName>
        <fullName evidence="5">Exocyst component Exo84 C-terminal domain-containing protein</fullName>
    </recommendedName>
</protein>